<name>A0ABN8HRS2_9NEOP</name>
<dbReference type="Proteomes" id="UP000837857">
    <property type="component" value="Chromosome 10"/>
</dbReference>
<feature type="chain" id="PRO_5046687616" evidence="1">
    <location>
        <begin position="20"/>
        <end position="400"/>
    </location>
</feature>
<evidence type="ECO:0000256" key="1">
    <source>
        <dbReference type="SAM" id="SignalP"/>
    </source>
</evidence>
<gene>
    <name evidence="2" type="ORF">IPOD504_LOCUS1222</name>
</gene>
<protein>
    <submittedName>
        <fullName evidence="2">Uncharacterized protein</fullName>
    </submittedName>
</protein>
<proteinExistence type="predicted"/>
<evidence type="ECO:0000313" key="2">
    <source>
        <dbReference type="EMBL" id="CAH2037570.1"/>
    </source>
</evidence>
<accession>A0ABN8HRS2</accession>
<keyword evidence="1" id="KW-0732">Signal</keyword>
<feature type="non-terminal residue" evidence="2">
    <location>
        <position position="400"/>
    </location>
</feature>
<dbReference type="EMBL" id="OW152822">
    <property type="protein sequence ID" value="CAH2037570.1"/>
    <property type="molecule type" value="Genomic_DNA"/>
</dbReference>
<reference evidence="2" key="1">
    <citation type="submission" date="2022-03" db="EMBL/GenBank/DDBJ databases">
        <authorList>
            <person name="Martin H S."/>
        </authorList>
    </citation>
    <scope>NUCLEOTIDE SEQUENCE</scope>
</reference>
<dbReference type="PANTHER" id="PTHR33539">
    <property type="entry name" value="UPF0764 PROTEIN C16ORF89"/>
    <property type="match status" value="1"/>
</dbReference>
<dbReference type="PANTHER" id="PTHR33539:SF1">
    <property type="entry name" value="UPF0764 PROTEIN C16ORF89"/>
    <property type="match status" value="1"/>
</dbReference>
<dbReference type="InterPro" id="IPR031751">
    <property type="entry name" value="DUF4735"/>
</dbReference>
<feature type="signal peptide" evidence="1">
    <location>
        <begin position="1"/>
        <end position="19"/>
    </location>
</feature>
<keyword evidence="3" id="KW-1185">Reference proteome</keyword>
<sequence>MAVGKESLLLFLLCLKCDAVYLVSGNSSEIQYNGDKFPTKYLLPEEFIPRVDDLKLYIKSLKRTVHFFNKYPNKTDCNVALGAFFTKALLKRTVQDYNVKLPRREQIRLLDITSKCENIVSHFIYKNNPYGFDDIEFRVSRVFKDDNAQTYSIGEFKKGRMNRWLYSNFKMNNYAEDMDTLSFPKLKYVKVTTRPREYYINADDSDQCISRVVYEPEPINLSDLKMCKPDKFCFKRLHSSPSVSYTLSHRLLNIMLRRHVRRCYLRSAEEDESLMELLCAFMYREAVYLARRGFFARDIFLEHIALCGMLGYEEFHRSHWFNKAVSWMNQRGCIKETRNLEYNMTRVQIERMGENDPRAKILRRELRRNVNNECHFHPMALLMVVFGHGIRYIVSQDIVK</sequence>
<organism evidence="2 3">
    <name type="scientific">Iphiclides podalirius</name>
    <name type="common">scarce swallowtail</name>
    <dbReference type="NCBI Taxonomy" id="110791"/>
    <lineage>
        <taxon>Eukaryota</taxon>
        <taxon>Metazoa</taxon>
        <taxon>Ecdysozoa</taxon>
        <taxon>Arthropoda</taxon>
        <taxon>Hexapoda</taxon>
        <taxon>Insecta</taxon>
        <taxon>Pterygota</taxon>
        <taxon>Neoptera</taxon>
        <taxon>Endopterygota</taxon>
        <taxon>Lepidoptera</taxon>
        <taxon>Glossata</taxon>
        <taxon>Ditrysia</taxon>
        <taxon>Papilionoidea</taxon>
        <taxon>Papilionidae</taxon>
        <taxon>Papilioninae</taxon>
        <taxon>Iphiclides</taxon>
    </lineage>
</organism>
<dbReference type="Pfam" id="PF15882">
    <property type="entry name" value="DUF4735"/>
    <property type="match status" value="1"/>
</dbReference>
<evidence type="ECO:0000313" key="3">
    <source>
        <dbReference type="Proteomes" id="UP000837857"/>
    </source>
</evidence>